<dbReference type="EMBL" id="LT629804">
    <property type="protein sequence ID" value="SDU78890.1"/>
    <property type="molecule type" value="Genomic_DNA"/>
</dbReference>
<dbReference type="AlphaFoldDB" id="A0A1H2LCW9"/>
<protein>
    <recommendedName>
        <fullName evidence="3">DUF3263 domain-containing protein</fullName>
    </recommendedName>
</protein>
<dbReference type="OrthoDB" id="3268863at2"/>
<accession>A0A1H2LCW9</accession>
<dbReference type="GeneID" id="65344402"/>
<proteinExistence type="predicted"/>
<dbReference type="Proteomes" id="UP000214355">
    <property type="component" value="Chromosome I"/>
</dbReference>
<evidence type="ECO:0008006" key="3">
    <source>
        <dbReference type="Google" id="ProtNLM"/>
    </source>
</evidence>
<sequence>MSDGEEDKTEELTEIERRILALEESWWTIAQTKDRAIEQELGMTPMRYYILLSRMLEEERVWRARPQLVDRLRRLRDKRTNERTVS</sequence>
<name>A0A1H2LCW9_9ACTO</name>
<evidence type="ECO:0000313" key="2">
    <source>
        <dbReference type="Proteomes" id="UP000214355"/>
    </source>
</evidence>
<dbReference type="RefSeq" id="WP_091279868.1">
    <property type="nucleotide sequence ID" value="NZ_JABAOS010000012.1"/>
</dbReference>
<dbReference type="STRING" id="131112.SAMN04489737_0658"/>
<dbReference type="Pfam" id="PF11662">
    <property type="entry name" value="DUF3263"/>
    <property type="match status" value="1"/>
</dbReference>
<organism evidence="1 2">
    <name type="scientific">Arcanobacterium phocae</name>
    <dbReference type="NCBI Taxonomy" id="131112"/>
    <lineage>
        <taxon>Bacteria</taxon>
        <taxon>Bacillati</taxon>
        <taxon>Actinomycetota</taxon>
        <taxon>Actinomycetes</taxon>
        <taxon>Actinomycetales</taxon>
        <taxon>Actinomycetaceae</taxon>
        <taxon>Arcanobacterium</taxon>
    </lineage>
</organism>
<evidence type="ECO:0000313" key="1">
    <source>
        <dbReference type="EMBL" id="SDU78890.1"/>
    </source>
</evidence>
<keyword evidence="2" id="KW-1185">Reference proteome</keyword>
<reference evidence="2" key="1">
    <citation type="submission" date="2016-10" db="EMBL/GenBank/DDBJ databases">
        <authorList>
            <person name="Varghese N."/>
            <person name="Submissions S."/>
        </authorList>
    </citation>
    <scope>NUCLEOTIDE SEQUENCE [LARGE SCALE GENOMIC DNA]</scope>
    <source>
        <strain evidence="2">DSM 10002</strain>
    </source>
</reference>
<dbReference type="InterPro" id="IPR021678">
    <property type="entry name" value="DUF3263"/>
</dbReference>
<gene>
    <name evidence="1" type="ORF">SAMN04489737_0658</name>
</gene>